<comment type="caution">
    <text evidence="3">The sequence shown here is derived from an EMBL/GenBank/DDBJ whole genome shotgun (WGS) entry which is preliminary data.</text>
</comment>
<dbReference type="KEGG" id="kne:92180386"/>
<accession>A0AAW0Z0Q6</accession>
<feature type="region of interest" description="Disordered" evidence="1">
    <location>
        <begin position="148"/>
        <end position="199"/>
    </location>
</feature>
<evidence type="ECO:0000256" key="1">
    <source>
        <dbReference type="SAM" id="MobiDB-lite"/>
    </source>
</evidence>
<dbReference type="AlphaFoldDB" id="A0AAW0Z0Q6"/>
<dbReference type="InterPro" id="IPR007320">
    <property type="entry name" value="PDCD2_C"/>
</dbReference>
<dbReference type="Pfam" id="PF04194">
    <property type="entry name" value="PDCD2_C"/>
    <property type="match status" value="1"/>
</dbReference>
<dbReference type="PANTHER" id="PTHR47524:SF1">
    <property type="entry name" value="20S RRNA ACCUMULATION PROTEIN 4"/>
    <property type="match status" value="1"/>
</dbReference>
<feature type="compositionally biased region" description="Polar residues" evidence="1">
    <location>
        <begin position="150"/>
        <end position="163"/>
    </location>
</feature>
<feature type="domain" description="Programmed cell death protein 2 C-terminal" evidence="2">
    <location>
        <begin position="267"/>
        <end position="435"/>
    </location>
</feature>
<feature type="compositionally biased region" description="Low complexity" evidence="1">
    <location>
        <begin position="187"/>
        <end position="199"/>
    </location>
</feature>
<gene>
    <name evidence="3" type="ORF">IAR55_003128</name>
</gene>
<dbReference type="GeneID" id="92180386"/>
<evidence type="ECO:0000313" key="3">
    <source>
        <dbReference type="EMBL" id="KAK8858897.1"/>
    </source>
</evidence>
<protein>
    <recommendedName>
        <fullName evidence="2">Programmed cell death protein 2 C-terminal domain-containing protein</fullName>
    </recommendedName>
</protein>
<dbReference type="RefSeq" id="XP_066803738.1">
    <property type="nucleotide sequence ID" value="XM_066946237.1"/>
</dbReference>
<feature type="compositionally biased region" description="Basic and acidic residues" evidence="1">
    <location>
        <begin position="369"/>
        <end position="403"/>
    </location>
</feature>
<reference evidence="3 4" key="1">
    <citation type="journal article" date="2024" name="bioRxiv">
        <title>Comparative genomics of Cryptococcus and Kwoniella reveals pathogenesis evolution and contrasting karyotype dynamics via intercentromeric recombination or chromosome fusion.</title>
        <authorList>
            <person name="Coelho M.A."/>
            <person name="David-Palma M."/>
            <person name="Shea T."/>
            <person name="Bowers K."/>
            <person name="McGinley-Smith S."/>
            <person name="Mohammad A.W."/>
            <person name="Gnirke A."/>
            <person name="Yurkov A.M."/>
            <person name="Nowrousian M."/>
            <person name="Sun S."/>
            <person name="Cuomo C.A."/>
            <person name="Heitman J."/>
        </authorList>
    </citation>
    <scope>NUCLEOTIDE SEQUENCE [LARGE SCALE GENOMIC DNA]</scope>
    <source>
        <strain evidence="3 4">CBS 13917</strain>
    </source>
</reference>
<name>A0AAW0Z0Q6_9TREE</name>
<dbReference type="GO" id="GO:0030490">
    <property type="term" value="P:maturation of SSU-rRNA"/>
    <property type="evidence" value="ECO:0007669"/>
    <property type="project" value="TreeGrafter"/>
</dbReference>
<proteinExistence type="predicted"/>
<dbReference type="Proteomes" id="UP001388673">
    <property type="component" value="Unassembled WGS sequence"/>
</dbReference>
<sequence length="440" mass="47515">MSPSSPAGSSSSSSSSLYTNTLLALPDGPIPSSHPDLKSHCVSLIGGYPTFPPLPSSASASLPEEVRCGVCHKPMPLLAQVYCPPEGGENDRTVYVWGCARVKCQKREGSIRAFRASIRNEEYVRDVEEQRAAAETVAAAEREKARKNPFTLSADSTPNSSALFGTAQPLFGAPTSTSNPFAAPATSSEAPDLSSLSISSSSESASQTLAPPLPAYQPAQYLSTLDEYIPPVEDVEMDEDDDSDDEAIAQNGGLEEAWEKILPKGVDEVFENFVRRLEAAEGGAKQVLRYELGGMPLPYSTQSPICKRLFPGAEKPLAKDEELDLASIYNPSSVPPCPRCKSKRTFELQLVPSLITVLKPNAITTNGKPSEEKKDSKPLSEEERKKELERLAAGVKGEDKTAAEEEGEMEWGTVLVYGCERDCVGFGEEWVGVEWETSLM</sequence>
<evidence type="ECO:0000313" key="4">
    <source>
        <dbReference type="Proteomes" id="UP001388673"/>
    </source>
</evidence>
<organism evidence="3 4">
    <name type="scientific">Kwoniella newhampshirensis</name>
    <dbReference type="NCBI Taxonomy" id="1651941"/>
    <lineage>
        <taxon>Eukaryota</taxon>
        <taxon>Fungi</taxon>
        <taxon>Dikarya</taxon>
        <taxon>Basidiomycota</taxon>
        <taxon>Agaricomycotina</taxon>
        <taxon>Tremellomycetes</taxon>
        <taxon>Tremellales</taxon>
        <taxon>Cryptococcaceae</taxon>
        <taxon>Kwoniella</taxon>
    </lineage>
</organism>
<dbReference type="GO" id="GO:0005737">
    <property type="term" value="C:cytoplasm"/>
    <property type="evidence" value="ECO:0007669"/>
    <property type="project" value="InterPro"/>
</dbReference>
<evidence type="ECO:0000259" key="2">
    <source>
        <dbReference type="Pfam" id="PF04194"/>
    </source>
</evidence>
<feature type="region of interest" description="Disordered" evidence="1">
    <location>
        <begin position="362"/>
        <end position="407"/>
    </location>
</feature>
<dbReference type="EMBL" id="JBCAWK010000005">
    <property type="protein sequence ID" value="KAK8858897.1"/>
    <property type="molecule type" value="Genomic_DNA"/>
</dbReference>
<keyword evidence="4" id="KW-1185">Reference proteome</keyword>
<dbReference type="PANTHER" id="PTHR47524">
    <property type="entry name" value="20S RRNA ACCUMULATION PROTEIN 4"/>
    <property type="match status" value="1"/>
</dbReference>